<proteinExistence type="predicted"/>
<evidence type="ECO:0000313" key="5">
    <source>
        <dbReference type="EMBL" id="OCH92604.1"/>
    </source>
</evidence>
<reference evidence="5 6" key="1">
    <citation type="submission" date="2016-07" db="EMBL/GenBank/DDBJ databases">
        <title>Draft genome of the white-rot fungus Obba rivulosa 3A-2.</title>
        <authorList>
            <consortium name="DOE Joint Genome Institute"/>
            <person name="Miettinen O."/>
            <person name="Riley R."/>
            <person name="Acob R."/>
            <person name="Barry K."/>
            <person name="Cullen D."/>
            <person name="De Vries R."/>
            <person name="Hainaut M."/>
            <person name="Hatakka A."/>
            <person name="Henrissat B."/>
            <person name="Hilden K."/>
            <person name="Kuo R."/>
            <person name="Labutti K."/>
            <person name="Lipzen A."/>
            <person name="Makela M.R."/>
            <person name="Sandor L."/>
            <person name="Spatafora J.W."/>
            <person name="Grigoriev I.V."/>
            <person name="Hibbett D.S."/>
        </authorList>
    </citation>
    <scope>NUCLEOTIDE SEQUENCE [LARGE SCALE GENOMIC DNA]</scope>
    <source>
        <strain evidence="5 6">3A-2</strain>
    </source>
</reference>
<dbReference type="Pfam" id="PF01126">
    <property type="entry name" value="Heme_oxygenase"/>
    <property type="match status" value="1"/>
</dbReference>
<evidence type="ECO:0008006" key="7">
    <source>
        <dbReference type="Google" id="ProtNLM"/>
    </source>
</evidence>
<dbReference type="AlphaFoldDB" id="A0A8E2DNC0"/>
<dbReference type="InterPro" id="IPR016084">
    <property type="entry name" value="Haem_Oase-like_multi-hlx"/>
</dbReference>
<keyword evidence="2" id="KW-0479">Metal-binding</keyword>
<evidence type="ECO:0000256" key="4">
    <source>
        <dbReference type="SAM" id="MobiDB-lite"/>
    </source>
</evidence>
<protein>
    <recommendedName>
        <fullName evidence="7">Heme oxygenase</fullName>
    </recommendedName>
</protein>
<gene>
    <name evidence="5" type="ORF">OBBRIDRAFT_726413</name>
</gene>
<keyword evidence="6" id="KW-1185">Reference proteome</keyword>
<dbReference type="OrthoDB" id="652091at2759"/>
<dbReference type="GO" id="GO:0046872">
    <property type="term" value="F:metal ion binding"/>
    <property type="evidence" value="ECO:0007669"/>
    <property type="project" value="UniProtKB-KW"/>
</dbReference>
<dbReference type="SUPFAM" id="SSF48613">
    <property type="entry name" value="Heme oxygenase-like"/>
    <property type="match status" value="1"/>
</dbReference>
<organism evidence="5 6">
    <name type="scientific">Obba rivulosa</name>
    <dbReference type="NCBI Taxonomy" id="1052685"/>
    <lineage>
        <taxon>Eukaryota</taxon>
        <taxon>Fungi</taxon>
        <taxon>Dikarya</taxon>
        <taxon>Basidiomycota</taxon>
        <taxon>Agaricomycotina</taxon>
        <taxon>Agaricomycetes</taxon>
        <taxon>Polyporales</taxon>
        <taxon>Gelatoporiaceae</taxon>
        <taxon>Obba</taxon>
    </lineage>
</organism>
<evidence type="ECO:0000256" key="2">
    <source>
        <dbReference type="ARBA" id="ARBA00022723"/>
    </source>
</evidence>
<accession>A0A8E2DNC0</accession>
<dbReference type="PANTHER" id="PTHR10720">
    <property type="entry name" value="HEME OXYGENASE"/>
    <property type="match status" value="1"/>
</dbReference>
<dbReference type="InterPro" id="IPR016053">
    <property type="entry name" value="Haem_Oase-like"/>
</dbReference>
<dbReference type="Proteomes" id="UP000250043">
    <property type="component" value="Unassembled WGS sequence"/>
</dbReference>
<dbReference type="PRINTS" id="PR00088">
    <property type="entry name" value="HAEMOXYGNASE"/>
</dbReference>
<dbReference type="InterPro" id="IPR002051">
    <property type="entry name" value="Haem_Oase"/>
</dbReference>
<dbReference type="CDD" id="cd19165">
    <property type="entry name" value="HemeO"/>
    <property type="match status" value="1"/>
</dbReference>
<keyword evidence="3" id="KW-0408">Iron</keyword>
<dbReference type="EMBL" id="KV722366">
    <property type="protein sequence ID" value="OCH92604.1"/>
    <property type="molecule type" value="Genomic_DNA"/>
</dbReference>
<dbReference type="GO" id="GO:0004392">
    <property type="term" value="F:heme oxygenase (decyclizing) activity"/>
    <property type="evidence" value="ECO:0007669"/>
    <property type="project" value="InterPro"/>
</dbReference>
<evidence type="ECO:0000256" key="1">
    <source>
        <dbReference type="ARBA" id="ARBA00022617"/>
    </source>
</evidence>
<name>A0A8E2DNC0_9APHY</name>
<evidence type="ECO:0000256" key="3">
    <source>
        <dbReference type="ARBA" id="ARBA00023004"/>
    </source>
</evidence>
<evidence type="ECO:0000313" key="6">
    <source>
        <dbReference type="Proteomes" id="UP000250043"/>
    </source>
</evidence>
<keyword evidence="1" id="KW-0349">Heme</keyword>
<dbReference type="Gene3D" id="1.20.910.10">
    <property type="entry name" value="Heme oxygenase-like"/>
    <property type="match status" value="1"/>
</dbReference>
<feature type="region of interest" description="Disordered" evidence="4">
    <location>
        <begin position="237"/>
        <end position="258"/>
    </location>
</feature>
<sequence length="312" mass="33735">MDFSQPMATLLRLGTAQAHEKAEHSQGAGWLTRGELDRSEYVRFLMMLWHVYSALERALDRHAAHPVLAPTYNSTLLARAPSLAADIGFLLQAPGDSWQTHPLHADLVAHPPPAFAQYVARLDALAAADPAPLLAHAYVRYLGDLSGGQFIRRRLAKAYGLEDGRGLSFYEFAPLGGSGSATIGDMKKIKEWYRDGMNAGAGDDAAVKEAILCEASLAFELNNGLFDALRPPSSLSSAAAEQSTEEVSPDSDGISSKMVQHHDPHEAVYRQFSALSLIAALTVAHYFLVSRGVGAEICHIWGAGMLQPWLSS</sequence>
<dbReference type="GO" id="GO:0006788">
    <property type="term" value="P:heme oxidation"/>
    <property type="evidence" value="ECO:0007669"/>
    <property type="project" value="InterPro"/>
</dbReference>
<dbReference type="PANTHER" id="PTHR10720:SF0">
    <property type="entry name" value="HEME OXYGENASE"/>
    <property type="match status" value="1"/>
</dbReference>